<evidence type="ECO:0000313" key="4">
    <source>
        <dbReference type="Proteomes" id="UP000295444"/>
    </source>
</evidence>
<keyword evidence="2" id="KW-0812">Transmembrane</keyword>
<protein>
    <recommendedName>
        <fullName evidence="5">Polysaccharide deacetylase</fullName>
    </recommendedName>
</protein>
<evidence type="ECO:0000313" key="3">
    <source>
        <dbReference type="EMBL" id="TDQ04224.1"/>
    </source>
</evidence>
<dbReference type="Proteomes" id="UP000295444">
    <property type="component" value="Unassembled WGS sequence"/>
</dbReference>
<dbReference type="PANTHER" id="PTHR45985:SF3">
    <property type="entry name" value="CHITIN DEACETYLASE-LIKE 4"/>
    <property type="match status" value="1"/>
</dbReference>
<feature type="region of interest" description="Disordered" evidence="1">
    <location>
        <begin position="39"/>
        <end position="59"/>
    </location>
</feature>
<evidence type="ECO:0000256" key="2">
    <source>
        <dbReference type="SAM" id="Phobius"/>
    </source>
</evidence>
<feature type="transmembrane region" description="Helical" evidence="2">
    <location>
        <begin position="16"/>
        <end position="35"/>
    </location>
</feature>
<proteinExistence type="predicted"/>
<dbReference type="PANTHER" id="PTHR45985">
    <property type="match status" value="1"/>
</dbReference>
<accession>A0A4R6SK63</accession>
<dbReference type="GO" id="GO:0005975">
    <property type="term" value="P:carbohydrate metabolic process"/>
    <property type="evidence" value="ECO:0007669"/>
    <property type="project" value="InterPro"/>
</dbReference>
<reference evidence="3 4" key="1">
    <citation type="submission" date="2019-03" db="EMBL/GenBank/DDBJ databases">
        <title>Genomic Encyclopedia of Type Strains, Phase IV (KMG-IV): sequencing the most valuable type-strain genomes for metagenomic binning, comparative biology and taxonomic classification.</title>
        <authorList>
            <person name="Goeker M."/>
        </authorList>
    </citation>
    <scope>NUCLEOTIDE SEQUENCE [LARGE SCALE GENOMIC DNA]</scope>
    <source>
        <strain evidence="3 4">DSM 45361</strain>
    </source>
</reference>
<evidence type="ECO:0000256" key="1">
    <source>
        <dbReference type="SAM" id="MobiDB-lite"/>
    </source>
</evidence>
<organism evidence="3 4">
    <name type="scientific">Labedaea rhizosphaerae</name>
    <dbReference type="NCBI Taxonomy" id="598644"/>
    <lineage>
        <taxon>Bacteria</taxon>
        <taxon>Bacillati</taxon>
        <taxon>Actinomycetota</taxon>
        <taxon>Actinomycetes</taxon>
        <taxon>Pseudonocardiales</taxon>
        <taxon>Pseudonocardiaceae</taxon>
        <taxon>Labedaea</taxon>
    </lineage>
</organism>
<dbReference type="InterPro" id="IPR052740">
    <property type="entry name" value="CE4"/>
</dbReference>
<keyword evidence="2" id="KW-1133">Transmembrane helix</keyword>
<comment type="caution">
    <text evidence="3">The sequence shown here is derived from an EMBL/GenBank/DDBJ whole genome shotgun (WGS) entry which is preliminary data.</text>
</comment>
<dbReference type="EMBL" id="SNXZ01000001">
    <property type="protein sequence ID" value="TDQ04224.1"/>
    <property type="molecule type" value="Genomic_DNA"/>
</dbReference>
<gene>
    <name evidence="3" type="ORF">EV186_101166</name>
</gene>
<dbReference type="SUPFAM" id="SSF88713">
    <property type="entry name" value="Glycoside hydrolase/deacetylase"/>
    <property type="match status" value="1"/>
</dbReference>
<keyword evidence="4" id="KW-1185">Reference proteome</keyword>
<sequence>MLGQGPGGRRRDWGSLSFYGALALTVLVLIVVGTVRPDQGGASSGNSAQPQGKATAPPAWMHKLRPGEKPPQFVLFSFDGVGSHLHWQRVLPIAQRTGAHFSGFLSGIYLLPDDQRAKYTGPGHGPGKASIGFGGTAQDVRTRVDDLNRAVAQGVEIGTHYNGHFCSGNEPSVGAWTKAQWNKELDEFFTFVRGAPGLHVTPASIKGGRTPCLEGRFDQLLPALAARGMTYDSSQVSDGVAWPVQQHGVWEFWMPLVKVKVLHGKKVIMMDYNLWYQLNGAQDDPSRSTAFKDVTLDTYRAAYNAVLKGNRAPLVVANHFNDWAGRAFSDATEQFMGEVCTKPETVCATYSEVIAWMKLQDPAVLTNLRNQPNAQVP</sequence>
<dbReference type="Gene3D" id="3.20.20.370">
    <property type="entry name" value="Glycoside hydrolase/deacetylase"/>
    <property type="match status" value="1"/>
</dbReference>
<keyword evidence="2" id="KW-0472">Membrane</keyword>
<name>A0A4R6SK63_LABRH</name>
<evidence type="ECO:0008006" key="5">
    <source>
        <dbReference type="Google" id="ProtNLM"/>
    </source>
</evidence>
<dbReference type="AlphaFoldDB" id="A0A4R6SK63"/>
<dbReference type="InterPro" id="IPR011330">
    <property type="entry name" value="Glyco_hydro/deAcase_b/a-brl"/>
</dbReference>